<gene>
    <name evidence="2" type="ORF">PSYICH_LOCUS12676</name>
</gene>
<evidence type="ECO:0000313" key="2">
    <source>
        <dbReference type="EMBL" id="CAH1111641.1"/>
    </source>
</evidence>
<accession>A0A9P0D871</accession>
<dbReference type="Gene3D" id="3.30.70.1820">
    <property type="entry name" value="L1 transposable element, RRM domain"/>
    <property type="match status" value="1"/>
</dbReference>
<sequence>MEKENNDVTNKDLYKLIQSVLDVNETIKKQNNELKEEISDLKKTLNQEIVDIKNTNIKLQDEVNTLQSHVLNLKRKIKKYNIIVYGLREEVDDEVTGIQKFIELINSKCEVDTKFHDIRDFYRIGKKNEDQDKPRPLLIEFIYQKQLSAIFENSSALKGSGVIISRDYTQEDYKNRKVLYNCLKKLRENKVIGKIRSNKLVINGTSYSKEDTEHPTFLERILKLNRIQSVYRNLSTGQKRKESVSDRTLEVPSKRVP</sequence>
<organism evidence="2 3">
    <name type="scientific">Psylliodes chrysocephalus</name>
    <dbReference type="NCBI Taxonomy" id="3402493"/>
    <lineage>
        <taxon>Eukaryota</taxon>
        <taxon>Metazoa</taxon>
        <taxon>Ecdysozoa</taxon>
        <taxon>Arthropoda</taxon>
        <taxon>Hexapoda</taxon>
        <taxon>Insecta</taxon>
        <taxon>Pterygota</taxon>
        <taxon>Neoptera</taxon>
        <taxon>Endopterygota</taxon>
        <taxon>Coleoptera</taxon>
        <taxon>Polyphaga</taxon>
        <taxon>Cucujiformia</taxon>
        <taxon>Chrysomeloidea</taxon>
        <taxon>Chrysomelidae</taxon>
        <taxon>Galerucinae</taxon>
        <taxon>Alticini</taxon>
        <taxon>Psylliodes</taxon>
    </lineage>
</organism>
<evidence type="ECO:0000256" key="1">
    <source>
        <dbReference type="SAM" id="Coils"/>
    </source>
</evidence>
<proteinExistence type="predicted"/>
<dbReference type="Proteomes" id="UP001153636">
    <property type="component" value="Chromosome 6"/>
</dbReference>
<keyword evidence="3" id="KW-1185">Reference proteome</keyword>
<dbReference type="AlphaFoldDB" id="A0A9P0D871"/>
<dbReference type="OrthoDB" id="6780773at2759"/>
<keyword evidence="1" id="KW-0175">Coiled coil</keyword>
<dbReference type="EMBL" id="OV651818">
    <property type="protein sequence ID" value="CAH1111641.1"/>
    <property type="molecule type" value="Genomic_DNA"/>
</dbReference>
<name>A0A9P0D871_9CUCU</name>
<evidence type="ECO:0000313" key="3">
    <source>
        <dbReference type="Proteomes" id="UP001153636"/>
    </source>
</evidence>
<feature type="coiled-coil region" evidence="1">
    <location>
        <begin position="17"/>
        <end position="76"/>
    </location>
</feature>
<reference evidence="2" key="1">
    <citation type="submission" date="2022-01" db="EMBL/GenBank/DDBJ databases">
        <authorList>
            <person name="King R."/>
        </authorList>
    </citation>
    <scope>NUCLEOTIDE SEQUENCE</scope>
</reference>
<protein>
    <submittedName>
        <fullName evidence="2">Uncharacterized protein</fullName>
    </submittedName>
</protein>